<feature type="transmembrane region" description="Helical" evidence="2">
    <location>
        <begin position="65"/>
        <end position="88"/>
    </location>
</feature>
<feature type="transmembrane region" description="Helical" evidence="2">
    <location>
        <begin position="38"/>
        <end position="59"/>
    </location>
</feature>
<dbReference type="AlphaFoldDB" id="A0A923NN35"/>
<dbReference type="Pfam" id="PF06541">
    <property type="entry name" value="ABC_trans_CmpB"/>
    <property type="match status" value="1"/>
</dbReference>
<evidence type="ECO:0000256" key="1">
    <source>
        <dbReference type="SAM" id="Coils"/>
    </source>
</evidence>
<feature type="coiled-coil region" evidence="1">
    <location>
        <begin position="196"/>
        <end position="252"/>
    </location>
</feature>
<dbReference type="InterPro" id="IPR010540">
    <property type="entry name" value="CmpB_TMEM229"/>
</dbReference>
<feature type="transmembrane region" description="Helical" evidence="2">
    <location>
        <begin position="6"/>
        <end position="26"/>
    </location>
</feature>
<sequence length="294" mass="33565">MHLTFYELSAFFFIYGFLGWCTEVCFQALSRGKLINRGFLNGPICPIYGVSVVVIIWLLEPLAAHGVILFLGSVILCSFLEWLTGFILEKLFHQRWWDYSKEPFNIGGYICLRFSIMWGLACVFVVYIAHPTVAFLLSLVPHTLGPVILCILGAAFLADCAATIGTMIGLNKRLLHIEKTASRLREFSDDVTEVLYEGSIRAKDNAEKAKSELEEQSDEFREKLSKGKEELQIRARKKKQLAEEHRMELERKLTYGQQRLLKAFPGAGSTRYSEAMELLKQHIDRYKKQKGGKK</sequence>
<evidence type="ECO:0000313" key="3">
    <source>
        <dbReference type="EMBL" id="MBC6680985.1"/>
    </source>
</evidence>
<proteinExistence type="predicted"/>
<reference evidence="3" key="1">
    <citation type="submission" date="2020-08" db="EMBL/GenBank/DDBJ databases">
        <title>Genome public.</title>
        <authorList>
            <person name="Liu C."/>
            <person name="Sun Q."/>
        </authorList>
    </citation>
    <scope>NUCLEOTIDE SEQUENCE</scope>
    <source>
        <strain evidence="3">BX12</strain>
    </source>
</reference>
<keyword evidence="2" id="KW-1133">Transmembrane helix</keyword>
<name>A0A923NN35_9FIRM</name>
<evidence type="ECO:0000313" key="4">
    <source>
        <dbReference type="Proteomes" id="UP000602647"/>
    </source>
</evidence>
<dbReference type="EMBL" id="JACRYT010000023">
    <property type="protein sequence ID" value="MBC6680985.1"/>
    <property type="molecule type" value="Genomic_DNA"/>
</dbReference>
<dbReference type="RefSeq" id="WP_187304083.1">
    <property type="nucleotide sequence ID" value="NZ_JACRYT010000023.1"/>
</dbReference>
<comment type="caution">
    <text evidence="3">The sequence shown here is derived from an EMBL/GenBank/DDBJ whole genome shotgun (WGS) entry which is preliminary data.</text>
</comment>
<keyword evidence="2" id="KW-0812">Transmembrane</keyword>
<evidence type="ECO:0000256" key="2">
    <source>
        <dbReference type="SAM" id="Phobius"/>
    </source>
</evidence>
<organism evidence="3 4">
    <name type="scientific">Zhenpiania hominis</name>
    <dbReference type="NCBI Taxonomy" id="2763644"/>
    <lineage>
        <taxon>Bacteria</taxon>
        <taxon>Bacillati</taxon>
        <taxon>Bacillota</taxon>
        <taxon>Clostridia</taxon>
        <taxon>Peptostreptococcales</taxon>
        <taxon>Anaerovoracaceae</taxon>
        <taxon>Zhenpiania</taxon>
    </lineage>
</organism>
<protein>
    <submittedName>
        <fullName evidence="3">Uncharacterized protein</fullName>
    </submittedName>
</protein>
<keyword evidence="4" id="KW-1185">Reference proteome</keyword>
<accession>A0A923NN35</accession>
<keyword evidence="2" id="KW-0472">Membrane</keyword>
<gene>
    <name evidence="3" type="ORF">H9L42_14270</name>
</gene>
<keyword evidence="1" id="KW-0175">Coiled coil</keyword>
<feature type="transmembrane region" description="Helical" evidence="2">
    <location>
        <begin position="144"/>
        <end position="170"/>
    </location>
</feature>
<dbReference type="Proteomes" id="UP000602647">
    <property type="component" value="Unassembled WGS sequence"/>
</dbReference>
<feature type="transmembrane region" description="Helical" evidence="2">
    <location>
        <begin position="109"/>
        <end position="129"/>
    </location>
</feature>